<dbReference type="Pfam" id="PF00534">
    <property type="entry name" value="Glycos_transf_1"/>
    <property type="match status" value="1"/>
</dbReference>
<dbReference type="CDD" id="cd03801">
    <property type="entry name" value="GT4_PimA-like"/>
    <property type="match status" value="1"/>
</dbReference>
<dbReference type="GO" id="GO:0016757">
    <property type="term" value="F:glycosyltransferase activity"/>
    <property type="evidence" value="ECO:0007669"/>
    <property type="project" value="UniProtKB-KW"/>
</dbReference>
<feature type="non-terminal residue" evidence="6">
    <location>
        <position position="1"/>
    </location>
</feature>
<dbReference type="Gene3D" id="3.90.550.10">
    <property type="entry name" value="Spore Coat Polysaccharide Biosynthesis Protein SpsA, Chain A"/>
    <property type="match status" value="1"/>
</dbReference>
<evidence type="ECO:0000256" key="3">
    <source>
        <dbReference type="ARBA" id="ARBA00022679"/>
    </source>
</evidence>
<gene>
    <name evidence="6" type="ORF">S06H3_01715</name>
</gene>
<dbReference type="InterPro" id="IPR029044">
    <property type="entry name" value="Nucleotide-diphossugar_trans"/>
</dbReference>
<keyword evidence="2" id="KW-0328">Glycosyltransferase</keyword>
<dbReference type="PANTHER" id="PTHR43179:SF12">
    <property type="entry name" value="GALACTOFURANOSYLTRANSFERASE GLFT2"/>
    <property type="match status" value="1"/>
</dbReference>
<evidence type="ECO:0008006" key="7">
    <source>
        <dbReference type="Google" id="ProtNLM"/>
    </source>
</evidence>
<accession>X1JUY7</accession>
<dbReference type="InterPro" id="IPR001173">
    <property type="entry name" value="Glyco_trans_2-like"/>
</dbReference>
<evidence type="ECO:0000259" key="4">
    <source>
        <dbReference type="Pfam" id="PF00534"/>
    </source>
</evidence>
<organism evidence="6">
    <name type="scientific">marine sediment metagenome</name>
    <dbReference type="NCBI Taxonomy" id="412755"/>
    <lineage>
        <taxon>unclassified sequences</taxon>
        <taxon>metagenomes</taxon>
        <taxon>ecological metagenomes</taxon>
    </lineage>
</organism>
<name>X1JUY7_9ZZZZ</name>
<reference evidence="6" key="1">
    <citation type="journal article" date="2014" name="Front. Microbiol.">
        <title>High frequency of phylogenetically diverse reductive dehalogenase-homologous genes in deep subseafloor sedimentary metagenomes.</title>
        <authorList>
            <person name="Kawai M."/>
            <person name="Futagami T."/>
            <person name="Toyoda A."/>
            <person name="Takaki Y."/>
            <person name="Nishi S."/>
            <person name="Hori S."/>
            <person name="Arai W."/>
            <person name="Tsubouchi T."/>
            <person name="Morono Y."/>
            <person name="Uchiyama I."/>
            <person name="Ito T."/>
            <person name="Fujiyama A."/>
            <person name="Inagaki F."/>
            <person name="Takami H."/>
        </authorList>
    </citation>
    <scope>NUCLEOTIDE SEQUENCE</scope>
    <source>
        <strain evidence="6">Expedition CK06-06</strain>
    </source>
</reference>
<dbReference type="InterPro" id="IPR001296">
    <property type="entry name" value="Glyco_trans_1"/>
</dbReference>
<dbReference type="EMBL" id="BARV01000448">
    <property type="protein sequence ID" value="GAH98541.1"/>
    <property type="molecule type" value="Genomic_DNA"/>
</dbReference>
<proteinExistence type="inferred from homology"/>
<dbReference type="PANTHER" id="PTHR43179">
    <property type="entry name" value="RHAMNOSYLTRANSFERASE WBBL"/>
    <property type="match status" value="1"/>
</dbReference>
<keyword evidence="3" id="KW-0808">Transferase</keyword>
<dbReference type="AlphaFoldDB" id="X1JUY7"/>
<comment type="similarity">
    <text evidence="1">Belongs to the glycosyltransferase 2 family.</text>
</comment>
<sequence>DIDNFRKKIGAGHEDIIILYVGRLNLTNQPYKGLNELVNIYQTLSKKYENIKLLAVGYGSKNDEELLKNQGILAISNAPEELMPLIYKSCNIYATCSHWEGFDLPVAEAQSFNKPTICYRIGAHPEVSADGKTGFVVDNAQEFLKKLDILISNLKLRLEMGKNGAEYVKKFSWENSVKKYDKVVKNILGLKDSDVLVKKYKDKIKPAKSKSVAVVIVNYNSSYSCLKECLDSIKSQSHKNIEIIIFDNNSTNNVLDSIKKEYKDIKIILSERNLGLGEALNQAIKHTDCEYVLISNFDITYNHDTVEMLVGEINKLDSLYIGLAPKIKLYYLRDFLESTGIYLDISYYIGYHGIGQLDLDQYNRPEDIFGVSFTSAFLKRDIFSENKVGKIDPTFFLFYEDVDFCYRANQQGYKFRSCPTAICYHKYAFCFRDDASSCSYILAVI</sequence>
<comment type="caution">
    <text evidence="6">The sequence shown here is derived from an EMBL/GenBank/DDBJ whole genome shotgun (WGS) entry which is preliminary data.</text>
</comment>
<feature type="domain" description="Glycosyltransferase 2-like" evidence="5">
    <location>
        <begin position="214"/>
        <end position="384"/>
    </location>
</feature>
<dbReference type="SUPFAM" id="SSF53448">
    <property type="entry name" value="Nucleotide-diphospho-sugar transferases"/>
    <property type="match status" value="1"/>
</dbReference>
<evidence type="ECO:0000256" key="1">
    <source>
        <dbReference type="ARBA" id="ARBA00006739"/>
    </source>
</evidence>
<dbReference type="Pfam" id="PF00535">
    <property type="entry name" value="Glycos_transf_2"/>
    <property type="match status" value="1"/>
</dbReference>
<protein>
    <recommendedName>
        <fullName evidence="7">Glycosyltransferase 2-like domain-containing protein</fullName>
    </recommendedName>
</protein>
<feature type="domain" description="Glycosyl transferase family 1" evidence="4">
    <location>
        <begin position="2"/>
        <end position="166"/>
    </location>
</feature>
<evidence type="ECO:0000259" key="5">
    <source>
        <dbReference type="Pfam" id="PF00535"/>
    </source>
</evidence>
<dbReference type="SUPFAM" id="SSF53756">
    <property type="entry name" value="UDP-Glycosyltransferase/glycogen phosphorylase"/>
    <property type="match status" value="1"/>
</dbReference>
<dbReference type="Gene3D" id="3.40.50.2000">
    <property type="entry name" value="Glycogen Phosphorylase B"/>
    <property type="match status" value="1"/>
</dbReference>
<evidence type="ECO:0000313" key="6">
    <source>
        <dbReference type="EMBL" id="GAH98541.1"/>
    </source>
</evidence>
<evidence type="ECO:0000256" key="2">
    <source>
        <dbReference type="ARBA" id="ARBA00022676"/>
    </source>
</evidence>